<gene>
    <name evidence="5" type="ORF">HCU67_04300</name>
</gene>
<evidence type="ECO:0000256" key="2">
    <source>
        <dbReference type="SAM" id="Coils"/>
    </source>
</evidence>
<feature type="signal peptide" evidence="3">
    <location>
        <begin position="1"/>
        <end position="25"/>
    </location>
</feature>
<dbReference type="RefSeq" id="WP_168551345.1">
    <property type="nucleotide sequence ID" value="NZ_JAAWWL010000001.1"/>
</dbReference>
<evidence type="ECO:0000313" key="5">
    <source>
        <dbReference type="EMBL" id="NKI31153.1"/>
    </source>
</evidence>
<evidence type="ECO:0000256" key="3">
    <source>
        <dbReference type="SAM" id="SignalP"/>
    </source>
</evidence>
<protein>
    <submittedName>
        <fullName evidence="5">Peptidoglycan DD-metalloendopeptidase family protein</fullName>
    </submittedName>
</protein>
<reference evidence="5 6" key="1">
    <citation type="submission" date="2020-04" db="EMBL/GenBank/DDBJ databases">
        <authorList>
            <person name="Yoon J."/>
        </authorList>
    </citation>
    <scope>NUCLEOTIDE SEQUENCE [LARGE SCALE GENOMIC DNA]</scope>
    <source>
        <strain evidence="5 6">DJ-13</strain>
    </source>
</reference>
<dbReference type="InterPro" id="IPR016047">
    <property type="entry name" value="M23ase_b-sheet_dom"/>
</dbReference>
<keyword evidence="6" id="KW-1185">Reference proteome</keyword>
<evidence type="ECO:0000259" key="4">
    <source>
        <dbReference type="Pfam" id="PF01551"/>
    </source>
</evidence>
<name>A0ABX1GMN0_9FLAO</name>
<keyword evidence="1 3" id="KW-0732">Signal</keyword>
<dbReference type="Gene3D" id="6.10.250.3150">
    <property type="match status" value="1"/>
</dbReference>
<proteinExistence type="predicted"/>
<keyword evidence="2" id="KW-0175">Coiled coil</keyword>
<organism evidence="5 6">
    <name type="scientific">Croceivirga thetidis</name>
    <dbReference type="NCBI Taxonomy" id="2721623"/>
    <lineage>
        <taxon>Bacteria</taxon>
        <taxon>Pseudomonadati</taxon>
        <taxon>Bacteroidota</taxon>
        <taxon>Flavobacteriia</taxon>
        <taxon>Flavobacteriales</taxon>
        <taxon>Flavobacteriaceae</taxon>
        <taxon>Croceivirga</taxon>
    </lineage>
</organism>
<dbReference type="Gene3D" id="2.70.70.10">
    <property type="entry name" value="Glucose Permease (Domain IIA)"/>
    <property type="match status" value="1"/>
</dbReference>
<feature type="coiled-coil region" evidence="2">
    <location>
        <begin position="93"/>
        <end position="120"/>
    </location>
</feature>
<sequence>MRKLKLLFRILCVGFMTFGMVGLNAQSSEQQQLEAKKKRLRTEIRQINQLLLAERKEKGSVLEQVEALDQKINVSQELIRVTNQQANLLNRQINTNIRKIGQLKNELETLKKDYAQIIKKSYQNKNEQNRLMFLLSSDGFWQAYKRMQYLQQYANYRKQQGEDIVQKTASLTQLNKDLVDQRKVKEQLLTENRAQKNSLDKEINSQKDLLSSIRKNESKYAAQISERKKEERRIDREIERLIRSAIASSNKASGSSSTSSFELTPEAKALASDFVSNRGKLIWPVEKGIKSQGFGVYTDKVYPTIKHRNNGVTITTEKGAKARAVFKGEVAAIITNKLGKKGVLVRHGNYVSMYYNLSQIYVQKGDQVAAKEELGEIYTNQFSNSTKLKFYLYQDTKKLNPEDWIFQL</sequence>
<dbReference type="Pfam" id="PF01551">
    <property type="entry name" value="Peptidase_M23"/>
    <property type="match status" value="1"/>
</dbReference>
<dbReference type="Proteomes" id="UP000718451">
    <property type="component" value="Unassembled WGS sequence"/>
</dbReference>
<feature type="coiled-coil region" evidence="2">
    <location>
        <begin position="23"/>
        <end position="57"/>
    </location>
</feature>
<evidence type="ECO:0000313" key="6">
    <source>
        <dbReference type="Proteomes" id="UP000718451"/>
    </source>
</evidence>
<comment type="caution">
    <text evidence="5">The sequence shown here is derived from an EMBL/GenBank/DDBJ whole genome shotgun (WGS) entry which is preliminary data.</text>
</comment>
<dbReference type="EMBL" id="JAAWWL010000001">
    <property type="protein sequence ID" value="NKI31153.1"/>
    <property type="molecule type" value="Genomic_DNA"/>
</dbReference>
<dbReference type="PANTHER" id="PTHR21666:SF289">
    <property type="entry name" value="L-ALA--D-GLU ENDOPEPTIDASE"/>
    <property type="match status" value="1"/>
</dbReference>
<dbReference type="SUPFAM" id="SSF51261">
    <property type="entry name" value="Duplicated hybrid motif"/>
    <property type="match status" value="1"/>
</dbReference>
<feature type="domain" description="M23ase beta-sheet core" evidence="4">
    <location>
        <begin position="308"/>
        <end position="401"/>
    </location>
</feature>
<dbReference type="InterPro" id="IPR011055">
    <property type="entry name" value="Dup_hybrid_motif"/>
</dbReference>
<evidence type="ECO:0000256" key="1">
    <source>
        <dbReference type="ARBA" id="ARBA00022729"/>
    </source>
</evidence>
<dbReference type="CDD" id="cd12797">
    <property type="entry name" value="M23_peptidase"/>
    <property type="match status" value="1"/>
</dbReference>
<dbReference type="InterPro" id="IPR050570">
    <property type="entry name" value="Cell_wall_metabolism_enzyme"/>
</dbReference>
<feature type="chain" id="PRO_5047268798" evidence="3">
    <location>
        <begin position="26"/>
        <end position="408"/>
    </location>
</feature>
<dbReference type="PANTHER" id="PTHR21666">
    <property type="entry name" value="PEPTIDASE-RELATED"/>
    <property type="match status" value="1"/>
</dbReference>
<accession>A0ABX1GMN0</accession>